<dbReference type="PANTHER" id="PTHR36153">
    <property type="entry name" value="INNER MEMBRANE PROTEIN-RELATED"/>
    <property type="match status" value="1"/>
</dbReference>
<dbReference type="InterPro" id="IPR048677">
    <property type="entry name" value="TssM1_hel"/>
</dbReference>
<feature type="compositionally biased region" description="Basic and acidic residues" evidence="1">
    <location>
        <begin position="982"/>
        <end position="999"/>
    </location>
</feature>
<keyword evidence="2" id="KW-0812">Transmembrane</keyword>
<keyword evidence="6" id="KW-1185">Reference proteome</keyword>
<dbReference type="EMBL" id="JAPNKA010000001">
    <property type="protein sequence ID" value="MCY1075140.1"/>
    <property type="molecule type" value="Genomic_DNA"/>
</dbReference>
<evidence type="ECO:0000256" key="1">
    <source>
        <dbReference type="SAM" id="MobiDB-lite"/>
    </source>
</evidence>
<evidence type="ECO:0000259" key="3">
    <source>
        <dbReference type="Pfam" id="PF14331"/>
    </source>
</evidence>
<protein>
    <submittedName>
        <fullName evidence="5">Uncharacterized protein</fullName>
    </submittedName>
</protein>
<keyword evidence="2" id="KW-0472">Membrane</keyword>
<sequence length="1304" mass="147694">METLGKLWDVVAAHWVLILLAVLAVGAVVAFVWWRKKNPSKRTPDAGTSPAIASNRLLRARQRFLSGMELVKRAAMRELPTVVVFGPLRAGKTELIQLDADYEAQKRQYLPSYVDDELMQLYAGPNTVVQEVSAKLLEDESPEARRALQRLWKECFVSKQQGLAVITLRVDWLVDTLPDDQKRIAQFLRGKLNLISEACRVPVETRICVTHLDLLPGFTDFADLMHQHGGSLTFTLPRPSGPRVDATELAKLEQELVTLLEAQERFLSLGLTTLSVEAFGRLERFFSQSGKAFKALARFVTSLREGSALSLQPDLQSLYLSFKPTKSTEQARPVGALSLSTTEQQALEQRKRYLRKHLRNCAVIAAICCLPVLAAHGNFYLRLRSSEKRLEQFATQMAPLPAHHDLSLFEGQVVEVGQKMNELWKAMGYWPPLKSSHPQRVEGLKTDLAAVLRQVHLKPTLEQCGKSPHACRPEQLVHLLAILYSSRDEDLGRLVIKDSWSKHRWEWAPETEHYSSLIEQRTSWVSALGLNESLVEDYVLCSNTPWQASIDPKDDWARWPFQRELSGKAQLQRWMKHLQELKRVMQAESCEELAKLEELRPEREALKGTIEDSVIFGSSLKRMRPYMEKVLLSASSSTPTPPEEARKKLKTIQGSLDSIQESLDWVNDNRQTLTALLTMEEDAYDGWKAVEKLSIAARLTRDGLWDTSSDDGNLNVVSPASQPEAPAQPLPVAQQPKLPAQQAKPPAQQAKPSAQQTKPDVRLASHTSSAQAPLQVTVAQNYFDFIPQKHSRELMRMLIDKDACKPANKATADAKDATDATKETAEQKLLRLNFEFYTQHKPLVDEFTQLMQSAQLSPTEAPQRQELVRQQVDTFALNYREALFDRVSAYNFEPTPSLYKAMGEITQPASKLVDMLRDVSSRANLEPMEGPYYDSVRNAVTPFSPIVQLMVQDKNGNYTALDAYRMLLARFIDELNASKPSGGKDAKEEKADKADKAAEGEADGPPKLTEKLSPLGRLALSMLLEEKGSYLREVDAWMDAQGLIGPLRVPFRKPFELARDLGRQEIQDLLRREWDAVASQKLWPLLERYPFRPESLEELEPSQLEVLRRKDGSFWQFVERMISPVCEERGTQWALRSALRGRLALPSKMLTTLGRVSELSRVLWDDEGKPRPLMLQVMPQPLPPSPAKDWFITMATLKCGKATASSYNQAPSWQDFPVTWWSQPTASLSLEQRSPKQEKQQYSTLEKSSSWSCFRLLESSATFSSDQLRTWRLHRRGAEPNSPAVELKFRVRGEPWTPFREVVR</sequence>
<feature type="transmembrane region" description="Helical" evidence="2">
    <location>
        <begin position="12"/>
        <end position="34"/>
    </location>
</feature>
<proteinExistence type="predicted"/>
<dbReference type="InterPro" id="IPR053156">
    <property type="entry name" value="T6SS_TssM-like"/>
</dbReference>
<organism evidence="5 6">
    <name type="scientific">Archangium lansingense</name>
    <dbReference type="NCBI Taxonomy" id="2995310"/>
    <lineage>
        <taxon>Bacteria</taxon>
        <taxon>Pseudomonadati</taxon>
        <taxon>Myxococcota</taxon>
        <taxon>Myxococcia</taxon>
        <taxon>Myxococcales</taxon>
        <taxon>Cystobacterineae</taxon>
        <taxon>Archangiaceae</taxon>
        <taxon>Archangium</taxon>
    </lineage>
</organism>
<dbReference type="RefSeq" id="WP_267534089.1">
    <property type="nucleotide sequence ID" value="NZ_JAPNKA010000001.1"/>
</dbReference>
<feature type="domain" description="Type VI secretion system component TssM1 N-terminal" evidence="3">
    <location>
        <begin position="165"/>
        <end position="347"/>
    </location>
</feature>
<keyword evidence="2" id="KW-1133">Transmembrane helix</keyword>
<name>A0ABT4A0H0_9BACT</name>
<evidence type="ECO:0000259" key="4">
    <source>
        <dbReference type="Pfam" id="PF21070"/>
    </source>
</evidence>
<reference evidence="5 6" key="1">
    <citation type="submission" date="2022-11" db="EMBL/GenBank/DDBJ databases">
        <title>Minimal conservation of predation-associated metabolite biosynthetic gene clusters underscores biosynthetic potential of Myxococcota including descriptions for ten novel species: Archangium lansinium sp. nov., Myxococcus landrumus sp. nov., Nannocystis bai.</title>
        <authorList>
            <person name="Ahearne A."/>
            <person name="Stevens C."/>
            <person name="Phillips K."/>
        </authorList>
    </citation>
    <scope>NUCLEOTIDE SEQUENCE [LARGE SCALE GENOMIC DNA]</scope>
    <source>
        <strain evidence="5 6">MIWBW</strain>
    </source>
</reference>
<evidence type="ECO:0000313" key="6">
    <source>
        <dbReference type="Proteomes" id="UP001207654"/>
    </source>
</evidence>
<feature type="compositionally biased region" description="Low complexity" evidence="1">
    <location>
        <begin position="718"/>
        <end position="758"/>
    </location>
</feature>
<dbReference type="Pfam" id="PF14331">
    <property type="entry name" value="IcmF-related_N"/>
    <property type="match status" value="1"/>
</dbReference>
<evidence type="ECO:0000313" key="5">
    <source>
        <dbReference type="EMBL" id="MCY1075140.1"/>
    </source>
</evidence>
<dbReference type="PANTHER" id="PTHR36153:SF1">
    <property type="entry name" value="TYPE VI SECRETION SYSTEM COMPONENT TSSM1"/>
    <property type="match status" value="1"/>
</dbReference>
<gene>
    <name evidence="5" type="ORF">OV287_11615</name>
</gene>
<dbReference type="Proteomes" id="UP001207654">
    <property type="component" value="Unassembled WGS sequence"/>
</dbReference>
<feature type="domain" description="Type VI secretion system component TssM1 helical" evidence="4">
    <location>
        <begin position="1083"/>
        <end position="1165"/>
    </location>
</feature>
<feature type="transmembrane region" description="Helical" evidence="2">
    <location>
        <begin position="360"/>
        <end position="381"/>
    </location>
</feature>
<feature type="compositionally biased region" description="Polar residues" evidence="1">
    <location>
        <begin position="706"/>
        <end position="716"/>
    </location>
</feature>
<dbReference type="InterPro" id="IPR025743">
    <property type="entry name" value="TssM1_N"/>
</dbReference>
<evidence type="ECO:0000256" key="2">
    <source>
        <dbReference type="SAM" id="Phobius"/>
    </source>
</evidence>
<feature type="region of interest" description="Disordered" evidence="1">
    <location>
        <begin position="979"/>
        <end position="1010"/>
    </location>
</feature>
<feature type="region of interest" description="Disordered" evidence="1">
    <location>
        <begin position="704"/>
        <end position="768"/>
    </location>
</feature>
<dbReference type="Pfam" id="PF21070">
    <property type="entry name" value="IcmF_helical"/>
    <property type="match status" value="1"/>
</dbReference>
<accession>A0ABT4A0H0</accession>
<comment type="caution">
    <text evidence="5">The sequence shown here is derived from an EMBL/GenBank/DDBJ whole genome shotgun (WGS) entry which is preliminary data.</text>
</comment>